<dbReference type="InterPro" id="IPR011042">
    <property type="entry name" value="6-blade_b-propeller_TolB-like"/>
</dbReference>
<dbReference type="RefSeq" id="WP_144248026.1">
    <property type="nucleotide sequence ID" value="NZ_VLPK01000001.1"/>
</dbReference>
<protein>
    <submittedName>
        <fullName evidence="1">Uncharacterized protein</fullName>
    </submittedName>
</protein>
<dbReference type="Gene3D" id="2.120.10.30">
    <property type="entry name" value="TolB, C-terminal domain"/>
    <property type="match status" value="1"/>
</dbReference>
<dbReference type="Pfam" id="PF07676">
    <property type="entry name" value="PD40"/>
    <property type="match status" value="2"/>
</dbReference>
<keyword evidence="2" id="KW-1185">Reference proteome</keyword>
<dbReference type="AlphaFoldDB" id="A0A556MX55"/>
<sequence>MFFTKASVNWSYIALFYSKLKNGAWSAPQAVKFTGQYRDCDPFVSADGQYLYFSSDRPVPGKPFKDYAYKLYRVKLKGAEVVSEPILVNLPIPDSAIANHCTFTANGNIYFSMSADGDSEIYRCVYKNGNFLPPEKLGFNAKEFIDFDPMVASDENFVVFSSNNRKGIGSTDLWISRNTDGQWSAPINLGPQVNTPGADGSAGLSRDNKTLYFSSARETIAPAEREKPAGTQKILQQLHSNKNGLRNIYQIALEGLINPPPH</sequence>
<dbReference type="SUPFAM" id="SSF82171">
    <property type="entry name" value="DPP6 N-terminal domain-like"/>
    <property type="match status" value="1"/>
</dbReference>
<name>A0A556MX55_9SPHI</name>
<reference evidence="1 2" key="1">
    <citation type="submission" date="2019-07" db="EMBL/GenBank/DDBJ databases">
        <authorList>
            <person name="Huq M.A."/>
        </authorList>
    </citation>
    <scope>NUCLEOTIDE SEQUENCE [LARGE SCALE GENOMIC DNA]</scope>
    <source>
        <strain evidence="1 2">MAH-19</strain>
    </source>
</reference>
<gene>
    <name evidence="1" type="ORF">FO440_09885</name>
</gene>
<comment type="caution">
    <text evidence="1">The sequence shown here is derived from an EMBL/GenBank/DDBJ whole genome shotgun (WGS) entry which is preliminary data.</text>
</comment>
<dbReference type="Proteomes" id="UP000318733">
    <property type="component" value="Unassembled WGS sequence"/>
</dbReference>
<dbReference type="InterPro" id="IPR011659">
    <property type="entry name" value="WD40"/>
</dbReference>
<dbReference type="EMBL" id="VLPK01000001">
    <property type="protein sequence ID" value="TSJ44465.1"/>
    <property type="molecule type" value="Genomic_DNA"/>
</dbReference>
<proteinExistence type="predicted"/>
<dbReference type="OrthoDB" id="8432779at2"/>
<evidence type="ECO:0000313" key="1">
    <source>
        <dbReference type="EMBL" id="TSJ44465.1"/>
    </source>
</evidence>
<accession>A0A556MX55</accession>
<organism evidence="1 2">
    <name type="scientific">Mucilaginibacter corticis</name>
    <dbReference type="NCBI Taxonomy" id="2597670"/>
    <lineage>
        <taxon>Bacteria</taxon>
        <taxon>Pseudomonadati</taxon>
        <taxon>Bacteroidota</taxon>
        <taxon>Sphingobacteriia</taxon>
        <taxon>Sphingobacteriales</taxon>
        <taxon>Sphingobacteriaceae</taxon>
        <taxon>Mucilaginibacter</taxon>
    </lineage>
</organism>
<evidence type="ECO:0000313" key="2">
    <source>
        <dbReference type="Proteomes" id="UP000318733"/>
    </source>
</evidence>